<accession>A0A1Y6EXD7</accession>
<dbReference type="EMBL" id="FXWH01000001">
    <property type="protein sequence ID" value="SMQ65650.1"/>
    <property type="molecule type" value="Genomic_DNA"/>
</dbReference>
<keyword evidence="3" id="KW-1185">Reference proteome</keyword>
<evidence type="ECO:0000313" key="2">
    <source>
        <dbReference type="EMBL" id="SMQ65650.1"/>
    </source>
</evidence>
<feature type="signal peptide" evidence="1">
    <location>
        <begin position="1"/>
        <end position="25"/>
    </location>
</feature>
<proteinExistence type="predicted"/>
<name>A0A1Y6EXD7_9GAMM</name>
<gene>
    <name evidence="2" type="ORF">SAMN06297229_1321</name>
</gene>
<feature type="chain" id="PRO_5012124998" description="DUF3047 domain-containing protein" evidence="1">
    <location>
        <begin position="26"/>
        <end position="219"/>
    </location>
</feature>
<organism evidence="2 3">
    <name type="scientific">Pseudidiomarina planktonica</name>
    <dbReference type="NCBI Taxonomy" id="1323738"/>
    <lineage>
        <taxon>Bacteria</taxon>
        <taxon>Pseudomonadati</taxon>
        <taxon>Pseudomonadota</taxon>
        <taxon>Gammaproteobacteria</taxon>
        <taxon>Alteromonadales</taxon>
        <taxon>Idiomarinaceae</taxon>
        <taxon>Pseudidiomarina</taxon>
    </lineage>
</organism>
<evidence type="ECO:0000256" key="1">
    <source>
        <dbReference type="SAM" id="SignalP"/>
    </source>
</evidence>
<dbReference type="Pfam" id="PF11249">
    <property type="entry name" value="DUF3047"/>
    <property type="match status" value="1"/>
</dbReference>
<evidence type="ECO:0008006" key="4">
    <source>
        <dbReference type="Google" id="ProtNLM"/>
    </source>
</evidence>
<dbReference type="Proteomes" id="UP000194450">
    <property type="component" value="Unassembled WGS sequence"/>
</dbReference>
<dbReference type="InterPro" id="IPR021409">
    <property type="entry name" value="DUF3047"/>
</dbReference>
<sequence>MATNLAIRVALVACGVAVNPVTAQAAEPLVFAPKDIIEWDKHSFSGYTDYELSETPTGEPAVYASCEQGTASGLFLREAIDLTKTPIVEWRWRVREGIEGNNEQSKSGDDYPARIYAVDEHKLLVWRTRAINYVWSSQQQQGSTWDNAYASQATMVALRGADDFSDDWRIERRNIREDFKRLHDRDLTELSAFAIMTDCDNTKQKVSAWYGEIRFLPEE</sequence>
<reference evidence="3" key="1">
    <citation type="submission" date="2017-04" db="EMBL/GenBank/DDBJ databases">
        <authorList>
            <person name="Varghese N."/>
            <person name="Submissions S."/>
        </authorList>
    </citation>
    <scope>NUCLEOTIDE SEQUENCE [LARGE SCALE GENOMIC DNA]</scope>
</reference>
<protein>
    <recommendedName>
        <fullName evidence="4">DUF3047 domain-containing protein</fullName>
    </recommendedName>
</protein>
<dbReference type="RefSeq" id="WP_198677975.1">
    <property type="nucleotide sequence ID" value="NZ_FXWH01000001.1"/>
</dbReference>
<keyword evidence="1" id="KW-0732">Signal</keyword>
<evidence type="ECO:0000313" key="3">
    <source>
        <dbReference type="Proteomes" id="UP000194450"/>
    </source>
</evidence>
<dbReference type="AlphaFoldDB" id="A0A1Y6EXD7"/>